<evidence type="ECO:0000256" key="6">
    <source>
        <dbReference type="ARBA" id="ARBA00022692"/>
    </source>
</evidence>
<dbReference type="InterPro" id="IPR051124">
    <property type="entry name" value="Phosphate_Transport_Permease"/>
</dbReference>
<dbReference type="RefSeq" id="WP_343055429.1">
    <property type="nucleotide sequence ID" value="NZ_JACGXA010000001.1"/>
</dbReference>
<dbReference type="InterPro" id="IPR011864">
    <property type="entry name" value="Phosphate_PstC"/>
</dbReference>
<dbReference type="PANTHER" id="PTHR30425:SF1">
    <property type="entry name" value="PHOSPHATE TRANSPORT SYSTEM PERMEASE PROTEIN PSTC"/>
    <property type="match status" value="1"/>
</dbReference>
<evidence type="ECO:0000256" key="2">
    <source>
        <dbReference type="ARBA" id="ARBA00007069"/>
    </source>
</evidence>
<evidence type="ECO:0000256" key="7">
    <source>
        <dbReference type="ARBA" id="ARBA00022989"/>
    </source>
</evidence>
<dbReference type="GO" id="GO:0005315">
    <property type="term" value="F:phosphate transmembrane transporter activity"/>
    <property type="evidence" value="ECO:0007669"/>
    <property type="project" value="InterPro"/>
</dbReference>
<feature type="domain" description="ABC transmembrane type-1" evidence="11">
    <location>
        <begin position="79"/>
        <end position="306"/>
    </location>
</feature>
<dbReference type="NCBIfam" id="TIGR02138">
    <property type="entry name" value="phosphate_pstC"/>
    <property type="match status" value="1"/>
</dbReference>
<accession>A0A7W3IW61</accession>
<comment type="caution">
    <text evidence="10">Lacks conserved residue(s) required for the propagation of feature annotation.</text>
</comment>
<evidence type="ECO:0000259" key="11">
    <source>
        <dbReference type="PROSITE" id="PS50928"/>
    </source>
</evidence>
<dbReference type="AlphaFoldDB" id="A0A7W3IW61"/>
<keyword evidence="4 10" id="KW-1003">Cell membrane</keyword>
<keyword evidence="7 9" id="KW-1133">Transmembrane helix</keyword>
<feature type="transmembrane region" description="Helical" evidence="9">
    <location>
        <begin position="26"/>
        <end position="51"/>
    </location>
</feature>
<keyword evidence="3 9" id="KW-0813">Transport</keyword>
<evidence type="ECO:0000256" key="8">
    <source>
        <dbReference type="ARBA" id="ARBA00023136"/>
    </source>
</evidence>
<reference evidence="12 13" key="1">
    <citation type="submission" date="2020-07" db="EMBL/GenBank/DDBJ databases">
        <title>Sequencing the genomes of 1000 actinobacteria strains.</title>
        <authorList>
            <person name="Klenk H.-P."/>
        </authorList>
    </citation>
    <scope>NUCLEOTIDE SEQUENCE [LARGE SCALE GENOMIC DNA]</scope>
    <source>
        <strain evidence="12 13">DSM 21349</strain>
    </source>
</reference>
<evidence type="ECO:0000256" key="5">
    <source>
        <dbReference type="ARBA" id="ARBA00022592"/>
    </source>
</evidence>
<comment type="subcellular location">
    <subcellularLocation>
        <location evidence="1 9">Cell membrane</location>
        <topology evidence="1 9">Multi-pass membrane protein</topology>
    </subcellularLocation>
</comment>
<keyword evidence="13" id="KW-1185">Reference proteome</keyword>
<dbReference type="GO" id="GO:0005886">
    <property type="term" value="C:plasma membrane"/>
    <property type="evidence" value="ECO:0007669"/>
    <property type="project" value="UniProtKB-SubCell"/>
</dbReference>
<feature type="transmembrane region" description="Helical" evidence="9">
    <location>
        <begin position="285"/>
        <end position="310"/>
    </location>
</feature>
<keyword evidence="6 9" id="KW-0812">Transmembrane</keyword>
<evidence type="ECO:0000256" key="10">
    <source>
        <dbReference type="RuleBase" id="RU363054"/>
    </source>
</evidence>
<evidence type="ECO:0000256" key="1">
    <source>
        <dbReference type="ARBA" id="ARBA00004651"/>
    </source>
</evidence>
<comment type="similarity">
    <text evidence="2 10">Belongs to the binding-protein-dependent transport system permease family. CysTW subfamily.</text>
</comment>
<comment type="function">
    <text evidence="10">Part of the binding-protein-dependent transport system for phosphate; probably responsible for the translocation of the substrate across the membrane.</text>
</comment>
<dbReference type="EMBL" id="JACGXA010000001">
    <property type="protein sequence ID" value="MBA8801790.1"/>
    <property type="molecule type" value="Genomic_DNA"/>
</dbReference>
<dbReference type="Gene3D" id="1.10.3720.10">
    <property type="entry name" value="MetI-like"/>
    <property type="match status" value="1"/>
</dbReference>
<evidence type="ECO:0000256" key="9">
    <source>
        <dbReference type="RuleBase" id="RU363032"/>
    </source>
</evidence>
<dbReference type="InterPro" id="IPR035906">
    <property type="entry name" value="MetI-like_sf"/>
</dbReference>
<feature type="transmembrane region" description="Helical" evidence="9">
    <location>
        <begin position="116"/>
        <end position="136"/>
    </location>
</feature>
<proteinExistence type="inferred from homology"/>
<keyword evidence="5 10" id="KW-0592">Phosphate transport</keyword>
<evidence type="ECO:0000256" key="3">
    <source>
        <dbReference type="ARBA" id="ARBA00022448"/>
    </source>
</evidence>
<dbReference type="PROSITE" id="PS50928">
    <property type="entry name" value="ABC_TM1"/>
    <property type="match status" value="1"/>
</dbReference>
<protein>
    <recommendedName>
        <fullName evidence="10">Phosphate transport system permease protein</fullName>
    </recommendedName>
</protein>
<dbReference type="Proteomes" id="UP000580910">
    <property type="component" value="Unassembled WGS sequence"/>
</dbReference>
<dbReference type="GO" id="GO:0006817">
    <property type="term" value="P:phosphate ion transport"/>
    <property type="evidence" value="ECO:0007669"/>
    <property type="project" value="UniProtKB-KW"/>
</dbReference>
<comment type="caution">
    <text evidence="12">The sequence shown here is derived from an EMBL/GenBank/DDBJ whole genome shotgun (WGS) entry which is preliminary data.</text>
</comment>
<dbReference type="InterPro" id="IPR000515">
    <property type="entry name" value="MetI-like"/>
</dbReference>
<feature type="transmembrane region" description="Helical" evidence="9">
    <location>
        <begin position="172"/>
        <end position="190"/>
    </location>
</feature>
<evidence type="ECO:0000313" key="12">
    <source>
        <dbReference type="EMBL" id="MBA8801790.1"/>
    </source>
</evidence>
<evidence type="ECO:0000256" key="4">
    <source>
        <dbReference type="ARBA" id="ARBA00022475"/>
    </source>
</evidence>
<dbReference type="SUPFAM" id="SSF161098">
    <property type="entry name" value="MetI-like"/>
    <property type="match status" value="1"/>
</dbReference>
<sequence length="319" mass="33373">MSATPTLKDPEASPAIQTGNRRRGDALFAGTARGAGLVILAALAGVVVFLAIEGIPGLNETSGTYAPHDSFLSYTAPLVFGTVLAAVLALVIAVPFAFGIALFISHYAPRRIAVPVAYVIDLLAAVPSVVYGLWGGRTLGKYIVPAHAWLADHLGFIPLFKGPASVTGRTMFTAAIVLAIMVLPIITAISREVFAQTPRLHEEAALALGATRWEAIRLAVFPYARSGMVSAVMLGLGRALGETMAVAMVLSASPVATLNIISNTNSATVASNIATSFAEATPAKLHVLIATGLVLFAVTFAVNFAARWIVGRNERRMAR</sequence>
<gene>
    <name evidence="12" type="ORF">FB382_000081</name>
</gene>
<evidence type="ECO:0000313" key="13">
    <source>
        <dbReference type="Proteomes" id="UP000580910"/>
    </source>
</evidence>
<feature type="transmembrane region" description="Helical" evidence="9">
    <location>
        <begin position="71"/>
        <end position="104"/>
    </location>
</feature>
<organism evidence="12 13">
    <name type="scientific">Nocardioides ginsengisegetis</name>
    <dbReference type="NCBI Taxonomy" id="661491"/>
    <lineage>
        <taxon>Bacteria</taxon>
        <taxon>Bacillati</taxon>
        <taxon>Actinomycetota</taxon>
        <taxon>Actinomycetes</taxon>
        <taxon>Propionibacteriales</taxon>
        <taxon>Nocardioidaceae</taxon>
        <taxon>Nocardioides</taxon>
    </lineage>
</organism>
<dbReference type="PANTHER" id="PTHR30425">
    <property type="entry name" value="PHOSPHATE TRANSPORT SYSTEM PERMEASE PROTEIN PST"/>
    <property type="match status" value="1"/>
</dbReference>
<keyword evidence="8 9" id="KW-0472">Membrane</keyword>
<name>A0A7W3IW61_9ACTN</name>
<dbReference type="CDD" id="cd06261">
    <property type="entry name" value="TM_PBP2"/>
    <property type="match status" value="1"/>
</dbReference>
<dbReference type="Pfam" id="PF00528">
    <property type="entry name" value="BPD_transp_1"/>
    <property type="match status" value="1"/>
</dbReference>